<organism evidence="3">
    <name type="scientific">Paenibacillus sp. BIHB 4019</name>
    <dbReference type="NCBI Taxonomy" id="1870819"/>
    <lineage>
        <taxon>Bacteria</taxon>
        <taxon>Bacillati</taxon>
        <taxon>Bacillota</taxon>
        <taxon>Bacilli</taxon>
        <taxon>Bacillales</taxon>
        <taxon>Paenibacillaceae</taxon>
        <taxon>Paenibacillus</taxon>
    </lineage>
</organism>
<dbReference type="RefSeq" id="WP_099520163.1">
    <property type="nucleotide sequence ID" value="NZ_CP016808.1"/>
</dbReference>
<name>A0A1B2DN30_9BACL</name>
<feature type="transmembrane region" description="Helical" evidence="1">
    <location>
        <begin position="21"/>
        <end position="46"/>
    </location>
</feature>
<keyword evidence="1" id="KW-0472">Membrane</keyword>
<sequence>MKQMLRTGSSRRKRRTNKRPGLLLFRMLAWCIVAGVFWCGYVLWVINSYEAPKEREKADVGIVLGAALWDNVPSPALKERLNLAYKLYEQGKVDKLIMSGGLDAGGAVVTEAAGMKTYLVNKGIPEDKVLLEDKSTSTYENLLFSKTIMEREGFASALIITHQFHAPRALEIAQFLNYASVEAEGTPSQVLKPWNAEGREVLAYTKWKLDALMLWLG</sequence>
<evidence type="ECO:0000313" key="3">
    <source>
        <dbReference type="EMBL" id="ANY69116.1"/>
    </source>
</evidence>
<dbReference type="InterPro" id="IPR051599">
    <property type="entry name" value="Cell_Envelope_Assoc"/>
</dbReference>
<dbReference type="PANTHER" id="PTHR30336">
    <property type="entry name" value="INNER MEMBRANE PROTEIN, PROBABLE PERMEASE"/>
    <property type="match status" value="1"/>
</dbReference>
<dbReference type="EMBL" id="CP016808">
    <property type="protein sequence ID" value="ANY69116.1"/>
    <property type="molecule type" value="Genomic_DNA"/>
</dbReference>
<evidence type="ECO:0000259" key="2">
    <source>
        <dbReference type="Pfam" id="PF02698"/>
    </source>
</evidence>
<dbReference type="InterPro" id="IPR014729">
    <property type="entry name" value="Rossmann-like_a/b/a_fold"/>
</dbReference>
<reference evidence="3" key="1">
    <citation type="submission" date="2016-08" db="EMBL/GenBank/DDBJ databases">
        <title>Complete Genome Seqeunce of Paenibacillus sp. BIHB 4019 from tea rhizoplane.</title>
        <authorList>
            <person name="Thakur R."/>
            <person name="Swarnkar M.K."/>
            <person name="Gulati A."/>
        </authorList>
    </citation>
    <scope>NUCLEOTIDE SEQUENCE [LARGE SCALE GENOMIC DNA]</scope>
    <source>
        <strain evidence="3">BIHB4019</strain>
    </source>
</reference>
<dbReference type="CDD" id="cd06259">
    <property type="entry name" value="YdcF-like"/>
    <property type="match status" value="1"/>
</dbReference>
<dbReference type="PANTHER" id="PTHR30336:SF4">
    <property type="entry name" value="ENVELOPE BIOGENESIS FACTOR ELYC"/>
    <property type="match status" value="1"/>
</dbReference>
<keyword evidence="1" id="KW-1133">Transmembrane helix</keyword>
<evidence type="ECO:0000256" key="1">
    <source>
        <dbReference type="SAM" id="Phobius"/>
    </source>
</evidence>
<keyword evidence="1" id="KW-0812">Transmembrane</keyword>
<feature type="domain" description="DUF218" evidence="2">
    <location>
        <begin position="59"/>
        <end position="178"/>
    </location>
</feature>
<dbReference type="Pfam" id="PF02698">
    <property type="entry name" value="DUF218"/>
    <property type="match status" value="1"/>
</dbReference>
<dbReference type="InterPro" id="IPR003848">
    <property type="entry name" value="DUF218"/>
</dbReference>
<gene>
    <name evidence="3" type="ORF">BBD42_23505</name>
</gene>
<dbReference type="GO" id="GO:0000270">
    <property type="term" value="P:peptidoglycan metabolic process"/>
    <property type="evidence" value="ECO:0007669"/>
    <property type="project" value="TreeGrafter"/>
</dbReference>
<dbReference type="GO" id="GO:0043164">
    <property type="term" value="P:Gram-negative-bacterium-type cell wall biogenesis"/>
    <property type="evidence" value="ECO:0007669"/>
    <property type="project" value="TreeGrafter"/>
</dbReference>
<protein>
    <recommendedName>
        <fullName evidence="2">DUF218 domain-containing protein</fullName>
    </recommendedName>
</protein>
<dbReference type="GO" id="GO:0005886">
    <property type="term" value="C:plasma membrane"/>
    <property type="evidence" value="ECO:0007669"/>
    <property type="project" value="TreeGrafter"/>
</dbReference>
<proteinExistence type="predicted"/>
<dbReference type="Gene3D" id="3.40.50.620">
    <property type="entry name" value="HUPs"/>
    <property type="match status" value="1"/>
</dbReference>
<dbReference type="AlphaFoldDB" id="A0A1B2DN30"/>
<accession>A0A1B2DN30</accession>